<name>A0A0F6W510_9BACT</name>
<evidence type="ECO:0000313" key="1">
    <source>
        <dbReference type="EMBL" id="AKF07656.1"/>
    </source>
</evidence>
<gene>
    <name evidence="1" type="ORF">DB32_004805</name>
</gene>
<dbReference type="EMBL" id="CP011125">
    <property type="protein sequence ID" value="AKF07656.1"/>
    <property type="molecule type" value="Genomic_DNA"/>
</dbReference>
<dbReference type="KEGG" id="samy:DB32_004805"/>
<accession>A0A0F6W510</accession>
<reference evidence="1 2" key="1">
    <citation type="submission" date="2015-03" db="EMBL/GenBank/DDBJ databases">
        <title>Genome assembly of Sandaracinus amylolyticus DSM 53668.</title>
        <authorList>
            <person name="Sharma G."/>
            <person name="Subramanian S."/>
        </authorList>
    </citation>
    <scope>NUCLEOTIDE SEQUENCE [LARGE SCALE GENOMIC DNA]</scope>
    <source>
        <strain evidence="1 2">DSM 53668</strain>
    </source>
</reference>
<dbReference type="Proteomes" id="UP000034883">
    <property type="component" value="Chromosome"/>
</dbReference>
<dbReference type="RefSeq" id="WP_053234887.1">
    <property type="nucleotide sequence ID" value="NZ_CP011125.1"/>
</dbReference>
<proteinExistence type="predicted"/>
<organism evidence="1 2">
    <name type="scientific">Sandaracinus amylolyticus</name>
    <dbReference type="NCBI Taxonomy" id="927083"/>
    <lineage>
        <taxon>Bacteria</taxon>
        <taxon>Pseudomonadati</taxon>
        <taxon>Myxococcota</taxon>
        <taxon>Polyangia</taxon>
        <taxon>Polyangiales</taxon>
        <taxon>Sandaracinaceae</taxon>
        <taxon>Sandaracinus</taxon>
    </lineage>
</organism>
<dbReference type="STRING" id="927083.DB32_004805"/>
<dbReference type="AlphaFoldDB" id="A0A0F6W510"/>
<keyword evidence="2" id="KW-1185">Reference proteome</keyword>
<protein>
    <submittedName>
        <fullName evidence="1">Uncharacterized protein</fullName>
    </submittedName>
</protein>
<sequence>MRPAPPISLADHRAQRLVARLLAVQEDLEAAAVHPEKADALFDELERVLEELGRNAQHVKSARLRGAIQRACDAHDRWWGAVSTSAERAAVLRYLRSIDALARAAAKVTPRR</sequence>
<evidence type="ECO:0000313" key="2">
    <source>
        <dbReference type="Proteomes" id="UP000034883"/>
    </source>
</evidence>